<proteinExistence type="predicted"/>
<dbReference type="AlphaFoldDB" id="A0A9X2BDH1"/>
<name>A0A9X2BDH1_9BACL</name>
<comment type="caution">
    <text evidence="1">The sequence shown here is derived from an EMBL/GenBank/DDBJ whole genome shotgun (WGS) entry which is preliminary data.</text>
</comment>
<sequence length="29" mass="3378">MRDCCEHCSEHTQCKIYSYLPGTQVFKGL</sequence>
<evidence type="ECO:0000313" key="1">
    <source>
        <dbReference type="EMBL" id="MCK6256675.1"/>
    </source>
</evidence>
<reference evidence="1" key="1">
    <citation type="submission" date="2021-09" db="EMBL/GenBank/DDBJ databases">
        <title>Genome analysis of Fictibacillus sp. KIGAM418 isolated from marine sediment.</title>
        <authorList>
            <person name="Seo M.-J."/>
            <person name="Cho E.-S."/>
            <person name="Hwang C.Y."/>
        </authorList>
    </citation>
    <scope>NUCLEOTIDE SEQUENCE</scope>
    <source>
        <strain evidence="1">KIGAM418</strain>
    </source>
</reference>
<protein>
    <submittedName>
        <fullName evidence="1">Uncharacterized protein</fullName>
    </submittedName>
</protein>
<dbReference type="Proteomes" id="UP001139011">
    <property type="component" value="Unassembled WGS sequence"/>
</dbReference>
<accession>A0A9X2BDH1</accession>
<dbReference type="EMBL" id="JAIWJX010000002">
    <property type="protein sequence ID" value="MCK6256675.1"/>
    <property type="molecule type" value="Genomic_DNA"/>
</dbReference>
<keyword evidence="2" id="KW-1185">Reference proteome</keyword>
<organism evidence="1 2">
    <name type="scientific">Fictibacillus marinisediminis</name>
    <dbReference type="NCBI Taxonomy" id="2878389"/>
    <lineage>
        <taxon>Bacteria</taxon>
        <taxon>Bacillati</taxon>
        <taxon>Bacillota</taxon>
        <taxon>Bacilli</taxon>
        <taxon>Bacillales</taxon>
        <taxon>Fictibacillaceae</taxon>
        <taxon>Fictibacillus</taxon>
    </lineage>
</organism>
<evidence type="ECO:0000313" key="2">
    <source>
        <dbReference type="Proteomes" id="UP001139011"/>
    </source>
</evidence>
<gene>
    <name evidence="1" type="ORF">LCY76_08715</name>
</gene>